<keyword evidence="3" id="KW-1133">Transmembrane helix</keyword>
<evidence type="ECO:0000256" key="1">
    <source>
        <dbReference type="ARBA" id="ARBA00022729"/>
    </source>
</evidence>
<evidence type="ECO:0000256" key="3">
    <source>
        <dbReference type="SAM" id="Phobius"/>
    </source>
</evidence>
<evidence type="ECO:0000256" key="2">
    <source>
        <dbReference type="ARBA" id="ARBA00023157"/>
    </source>
</evidence>
<dbReference type="SMART" id="SM00409">
    <property type="entry name" value="IG"/>
    <property type="match status" value="2"/>
</dbReference>
<dbReference type="SUPFAM" id="SSF48726">
    <property type="entry name" value="Immunoglobulin"/>
    <property type="match status" value="1"/>
</dbReference>
<evidence type="ECO:0000259" key="4">
    <source>
        <dbReference type="PROSITE" id="PS50835"/>
    </source>
</evidence>
<name>A0A6G1Q7M9_CHAAH</name>
<dbReference type="GO" id="GO:0006955">
    <property type="term" value="P:immune response"/>
    <property type="evidence" value="ECO:0007669"/>
    <property type="project" value="TreeGrafter"/>
</dbReference>
<feature type="transmembrane region" description="Helical" evidence="3">
    <location>
        <begin position="214"/>
        <end position="234"/>
    </location>
</feature>
<dbReference type="InterPro" id="IPR013783">
    <property type="entry name" value="Ig-like_fold"/>
</dbReference>
<dbReference type="InterPro" id="IPR007110">
    <property type="entry name" value="Ig-like_dom"/>
</dbReference>
<dbReference type="Proteomes" id="UP000503349">
    <property type="component" value="Chromosome 13"/>
</dbReference>
<keyword evidence="2" id="KW-1015">Disulfide bond</keyword>
<dbReference type="InterPro" id="IPR003599">
    <property type="entry name" value="Ig_sub"/>
</dbReference>
<evidence type="ECO:0000313" key="5">
    <source>
        <dbReference type="EMBL" id="KAF3698414.1"/>
    </source>
</evidence>
<feature type="domain" description="Ig-like" evidence="4">
    <location>
        <begin position="35"/>
        <end position="204"/>
    </location>
</feature>
<keyword evidence="1" id="KW-0732">Signal</keyword>
<reference evidence="5 6" key="1">
    <citation type="submission" date="2019-02" db="EMBL/GenBank/DDBJ databases">
        <title>Opniocepnalus argus genome.</title>
        <authorList>
            <person name="Zhou C."/>
            <person name="Xiao S."/>
        </authorList>
    </citation>
    <scope>NUCLEOTIDE SEQUENCE [LARGE SCALE GENOMIC DNA]</scope>
    <source>
        <strain evidence="5">OARG1902GOOAL</strain>
        <tissue evidence="5">Muscle</tissue>
    </source>
</reference>
<accession>A0A6G1Q7M9</accession>
<keyword evidence="3" id="KW-0812">Transmembrane</keyword>
<organism evidence="5 6">
    <name type="scientific">Channa argus</name>
    <name type="common">Northern snakehead</name>
    <name type="synonym">Ophicephalus argus</name>
    <dbReference type="NCBI Taxonomy" id="215402"/>
    <lineage>
        <taxon>Eukaryota</taxon>
        <taxon>Metazoa</taxon>
        <taxon>Chordata</taxon>
        <taxon>Craniata</taxon>
        <taxon>Vertebrata</taxon>
        <taxon>Euteleostomi</taxon>
        <taxon>Actinopterygii</taxon>
        <taxon>Neopterygii</taxon>
        <taxon>Teleostei</taxon>
        <taxon>Neoteleostei</taxon>
        <taxon>Acanthomorphata</taxon>
        <taxon>Anabantaria</taxon>
        <taxon>Anabantiformes</taxon>
        <taxon>Channoidei</taxon>
        <taxon>Channidae</taxon>
        <taxon>Channa</taxon>
    </lineage>
</organism>
<dbReference type="GO" id="GO:0007166">
    <property type="term" value="P:cell surface receptor signaling pathway"/>
    <property type="evidence" value="ECO:0007669"/>
    <property type="project" value="TreeGrafter"/>
</dbReference>
<keyword evidence="6" id="KW-1185">Reference proteome</keyword>
<dbReference type="GO" id="GO:0009897">
    <property type="term" value="C:external side of plasma membrane"/>
    <property type="evidence" value="ECO:0007669"/>
    <property type="project" value="TreeGrafter"/>
</dbReference>
<dbReference type="PROSITE" id="PS50835">
    <property type="entry name" value="IG_LIKE"/>
    <property type="match status" value="1"/>
</dbReference>
<dbReference type="PANTHER" id="PTHR11481">
    <property type="entry name" value="IMMUNOGLOBULIN FC RECEPTOR"/>
    <property type="match status" value="1"/>
</dbReference>
<evidence type="ECO:0000313" key="6">
    <source>
        <dbReference type="Proteomes" id="UP000503349"/>
    </source>
</evidence>
<dbReference type="EMBL" id="CM015724">
    <property type="protein sequence ID" value="KAF3698414.1"/>
    <property type="molecule type" value="Genomic_DNA"/>
</dbReference>
<gene>
    <name evidence="5" type="ORF">EXN66_Car014095</name>
</gene>
<dbReference type="GO" id="GO:0004888">
    <property type="term" value="F:transmembrane signaling receptor activity"/>
    <property type="evidence" value="ECO:0007669"/>
    <property type="project" value="TreeGrafter"/>
</dbReference>
<dbReference type="AlphaFoldDB" id="A0A6G1Q7M9"/>
<dbReference type="PANTHER" id="PTHR11481:SF64">
    <property type="entry name" value="FC RECEPTOR-LIKE PROTEIN 4"/>
    <property type="match status" value="1"/>
</dbReference>
<sequence length="264" mass="28897">MMKMLVKFMILVHGVSVLLLLSGLTVSAVSLNISPNFQQFFREASVSLSCVEDGQTVDGWTVKRTKGEKTEECRVDGSDFGSFNGFSCFISFLSQSDSTGYWCETSSGQKTEQINITVPDGTGGDQVILEIPALPVIIGSDVTLRCKKKDNNRFRAVFFKNGVNIGTGSEGELPLISVQQSDEGVYHCYIDEDKPTPQSRLRVREPPSASVVRLILHLVVFCPFFISTGLMVSICCSRKTGNRAVVSMEMSQRVTGGHGLDKDC</sequence>
<dbReference type="Gene3D" id="2.60.40.10">
    <property type="entry name" value="Immunoglobulins"/>
    <property type="match status" value="2"/>
</dbReference>
<proteinExistence type="predicted"/>
<dbReference type="InterPro" id="IPR036179">
    <property type="entry name" value="Ig-like_dom_sf"/>
</dbReference>
<dbReference type="InterPro" id="IPR050488">
    <property type="entry name" value="Ig_Fc_receptor"/>
</dbReference>
<reference evidence="6" key="2">
    <citation type="submission" date="2019-02" db="EMBL/GenBank/DDBJ databases">
        <title>Opniocepnalus argus Var Kimnra genome.</title>
        <authorList>
            <person name="Zhou C."/>
            <person name="Xiao S."/>
        </authorList>
    </citation>
    <scope>NUCLEOTIDE SEQUENCE [LARGE SCALE GENOMIC DNA]</scope>
</reference>
<keyword evidence="3" id="KW-0472">Membrane</keyword>
<protein>
    <recommendedName>
        <fullName evidence="4">Ig-like domain-containing protein</fullName>
    </recommendedName>
</protein>